<protein>
    <submittedName>
        <fullName evidence="1">LAME_0F12838g1_1</fullName>
    </submittedName>
</protein>
<evidence type="ECO:0000313" key="1">
    <source>
        <dbReference type="EMBL" id="SCU95636.1"/>
    </source>
</evidence>
<dbReference type="AlphaFoldDB" id="A0A1G4JX44"/>
<dbReference type="Pfam" id="PF10448">
    <property type="entry name" value="POC3_POC4"/>
    <property type="match status" value="1"/>
</dbReference>
<reference evidence="2" key="1">
    <citation type="submission" date="2016-03" db="EMBL/GenBank/DDBJ databases">
        <authorList>
            <person name="Devillers Hugo."/>
        </authorList>
    </citation>
    <scope>NUCLEOTIDE SEQUENCE [LARGE SCALE GENOMIC DNA]</scope>
</reference>
<dbReference type="EMBL" id="LT598477">
    <property type="protein sequence ID" value="SCU95636.1"/>
    <property type="molecule type" value="Genomic_DNA"/>
</dbReference>
<dbReference type="Proteomes" id="UP000191144">
    <property type="component" value="Chromosome F"/>
</dbReference>
<accession>A0A1G4JX44</accession>
<dbReference type="Gene3D" id="3.30.230.100">
    <property type="match status" value="1"/>
</dbReference>
<evidence type="ECO:0000313" key="2">
    <source>
        <dbReference type="Proteomes" id="UP000191144"/>
    </source>
</evidence>
<sequence length="129" mass="14020">MVKTVQHTINNPLGSAVQVLVSKPENDVNSPNSPISMVISTATNPASNSLICYVYAVPTSRDVLSTVLTDTIDDRIRETAVRISKLCAKKSQRPFYLTMAGDAGSMQMDVDQLLLCKECVSLIENDMNA</sequence>
<proteinExistence type="predicted"/>
<organism evidence="1 2">
    <name type="scientific">Lachancea meyersii CBS 8951</name>
    <dbReference type="NCBI Taxonomy" id="1266667"/>
    <lineage>
        <taxon>Eukaryota</taxon>
        <taxon>Fungi</taxon>
        <taxon>Dikarya</taxon>
        <taxon>Ascomycota</taxon>
        <taxon>Saccharomycotina</taxon>
        <taxon>Saccharomycetes</taxon>
        <taxon>Saccharomycetales</taxon>
        <taxon>Saccharomycetaceae</taxon>
        <taxon>Lachancea</taxon>
    </lineage>
</organism>
<dbReference type="OrthoDB" id="4035555at2759"/>
<dbReference type="InterPro" id="IPR018854">
    <property type="entry name" value="Psome_chaperone_3/4"/>
</dbReference>
<keyword evidence="2" id="KW-1185">Reference proteome</keyword>
<gene>
    <name evidence="1" type="ORF">LAME_0F12838G</name>
</gene>
<name>A0A1G4JX44_9SACH</name>